<protein>
    <recommendedName>
        <fullName evidence="4">Lipoprotein</fullName>
    </recommendedName>
</protein>
<feature type="chain" id="PRO_5046730630" description="Lipoprotein" evidence="1">
    <location>
        <begin position="18"/>
        <end position="69"/>
    </location>
</feature>
<keyword evidence="1" id="KW-0732">Signal</keyword>
<dbReference type="PROSITE" id="PS51257">
    <property type="entry name" value="PROKAR_LIPOPROTEIN"/>
    <property type="match status" value="1"/>
</dbReference>
<evidence type="ECO:0000313" key="2">
    <source>
        <dbReference type="EMBL" id="GGB74996.1"/>
    </source>
</evidence>
<sequence>MKKLILSITVLAGITFAACSSDDDSVKSNCVQCDFEEASEVCEGDNGNAYVNGVDTQQGFNEYVSTFCE</sequence>
<name>A0ABQ1JS44_9FLAO</name>
<evidence type="ECO:0000313" key="3">
    <source>
        <dbReference type="Proteomes" id="UP000615760"/>
    </source>
</evidence>
<gene>
    <name evidence="2" type="ORF">GCM10007424_13730</name>
</gene>
<accession>A0ABQ1JS44</accession>
<evidence type="ECO:0008006" key="4">
    <source>
        <dbReference type="Google" id="ProtNLM"/>
    </source>
</evidence>
<keyword evidence="3" id="KW-1185">Reference proteome</keyword>
<dbReference type="RefSeq" id="WP_188620519.1">
    <property type="nucleotide sequence ID" value="NZ_BMJE01000003.1"/>
</dbReference>
<reference evidence="3" key="1">
    <citation type="journal article" date="2019" name="Int. J. Syst. Evol. Microbiol.">
        <title>The Global Catalogue of Microorganisms (GCM) 10K type strain sequencing project: providing services to taxonomists for standard genome sequencing and annotation.</title>
        <authorList>
            <consortium name="The Broad Institute Genomics Platform"/>
            <consortium name="The Broad Institute Genome Sequencing Center for Infectious Disease"/>
            <person name="Wu L."/>
            <person name="Ma J."/>
        </authorList>
    </citation>
    <scope>NUCLEOTIDE SEQUENCE [LARGE SCALE GENOMIC DNA]</scope>
    <source>
        <strain evidence="3">CGMCC 1.15461</strain>
    </source>
</reference>
<dbReference type="EMBL" id="BMJE01000003">
    <property type="protein sequence ID" value="GGB74996.1"/>
    <property type="molecule type" value="Genomic_DNA"/>
</dbReference>
<dbReference type="Proteomes" id="UP000615760">
    <property type="component" value="Unassembled WGS sequence"/>
</dbReference>
<feature type="signal peptide" evidence="1">
    <location>
        <begin position="1"/>
        <end position="17"/>
    </location>
</feature>
<proteinExistence type="predicted"/>
<comment type="caution">
    <text evidence="2">The sequence shown here is derived from an EMBL/GenBank/DDBJ whole genome shotgun (WGS) entry which is preliminary data.</text>
</comment>
<evidence type="ECO:0000256" key="1">
    <source>
        <dbReference type="SAM" id="SignalP"/>
    </source>
</evidence>
<organism evidence="2 3">
    <name type="scientific">Flavobacterium suaedae</name>
    <dbReference type="NCBI Taxonomy" id="1767027"/>
    <lineage>
        <taxon>Bacteria</taxon>
        <taxon>Pseudomonadati</taxon>
        <taxon>Bacteroidota</taxon>
        <taxon>Flavobacteriia</taxon>
        <taxon>Flavobacteriales</taxon>
        <taxon>Flavobacteriaceae</taxon>
        <taxon>Flavobacterium</taxon>
    </lineage>
</organism>